<dbReference type="EMBL" id="AJYK02000024">
    <property type="protein sequence ID" value="OEF28108.1"/>
    <property type="molecule type" value="Genomic_DNA"/>
</dbReference>
<dbReference type="InterPro" id="IPR023214">
    <property type="entry name" value="HAD_sf"/>
</dbReference>
<evidence type="ECO:0000256" key="2">
    <source>
        <dbReference type="ARBA" id="ARBA00022801"/>
    </source>
</evidence>
<evidence type="ECO:0000256" key="1">
    <source>
        <dbReference type="ARBA" id="ARBA00022723"/>
    </source>
</evidence>
<accession>A0A1E5E4R7</accession>
<protein>
    <submittedName>
        <fullName evidence="4">HAD family hydrolase</fullName>
    </submittedName>
</protein>
<dbReference type="InterPro" id="IPR036412">
    <property type="entry name" value="HAD-like_sf"/>
</dbReference>
<dbReference type="CDD" id="cd02612">
    <property type="entry name" value="HAD_PGPPase"/>
    <property type="match status" value="1"/>
</dbReference>
<dbReference type="Proteomes" id="UP000094070">
    <property type="component" value="Unassembled WGS sequence"/>
</dbReference>
<keyword evidence="1" id="KW-0479">Metal-binding</keyword>
<keyword evidence="3" id="KW-0460">Magnesium</keyword>
<reference evidence="4 5" key="1">
    <citation type="journal article" date="2012" name="Science">
        <title>Ecological populations of bacteria act as socially cohesive units of antibiotic production and resistance.</title>
        <authorList>
            <person name="Cordero O.X."/>
            <person name="Wildschutte H."/>
            <person name="Kirkup B."/>
            <person name="Proehl S."/>
            <person name="Ngo L."/>
            <person name="Hussain F."/>
            <person name="Le Roux F."/>
            <person name="Mincer T."/>
            <person name="Polz M.F."/>
        </authorList>
    </citation>
    <scope>NUCLEOTIDE SEQUENCE [LARGE SCALE GENOMIC DNA]</scope>
    <source>
        <strain evidence="4 5">1S-45</strain>
    </source>
</reference>
<dbReference type="SUPFAM" id="SSF56784">
    <property type="entry name" value="HAD-like"/>
    <property type="match status" value="1"/>
</dbReference>
<keyword evidence="5" id="KW-1185">Reference proteome</keyword>
<proteinExistence type="predicted"/>
<gene>
    <name evidence="4" type="ORF">A1QC_05555</name>
</gene>
<dbReference type="PANTHER" id="PTHR43344">
    <property type="entry name" value="PHOSPHOSERINE PHOSPHATASE"/>
    <property type="match status" value="1"/>
</dbReference>
<sequence>MTNPLYVFDMDETLINADCAMLWHEFLVEQGIVTTSDFLEQDKALMALYAKGEMDMQDYLNFSIAPLSQLNITQVADLADQCVEEKILPKLFPQAKMLIEALHQQKVTMLIISASVSFLVTAVAKRIGIQHAIGIDLVERNCGYTPNILGTPSYQEGKVVRLQQWNNNQSESFSEIHFYTDSINDLALCEHADFAYLVNPCERLVKQAQGTPWQILSWG</sequence>
<keyword evidence="2 4" id="KW-0378">Hydrolase</keyword>
<dbReference type="NCBIfam" id="TIGR01490">
    <property type="entry name" value="HAD-SF-IB-hyp1"/>
    <property type="match status" value="1"/>
</dbReference>
<dbReference type="Gene3D" id="3.40.50.1000">
    <property type="entry name" value="HAD superfamily/HAD-like"/>
    <property type="match status" value="1"/>
</dbReference>
<evidence type="ECO:0000256" key="3">
    <source>
        <dbReference type="ARBA" id="ARBA00022842"/>
    </source>
</evidence>
<dbReference type="eggNOG" id="COG0560">
    <property type="taxonomic scope" value="Bacteria"/>
</dbReference>
<dbReference type="OrthoDB" id="9784466at2"/>
<dbReference type="PANTHER" id="PTHR43344:SF13">
    <property type="entry name" value="PHOSPHATASE RV3661-RELATED"/>
    <property type="match status" value="1"/>
</dbReference>
<dbReference type="InterPro" id="IPR006385">
    <property type="entry name" value="HAD_hydro_SerB1"/>
</dbReference>
<dbReference type="InterPro" id="IPR050582">
    <property type="entry name" value="HAD-like_SerB"/>
</dbReference>
<dbReference type="STRING" id="1188252.A1QC_05555"/>
<dbReference type="AlphaFoldDB" id="A0A1E5E4R7"/>
<dbReference type="Pfam" id="PF12710">
    <property type="entry name" value="HAD"/>
    <property type="match status" value="1"/>
</dbReference>
<organism evidence="4 5">
    <name type="scientific">Vibrio rumoiensis 1S-45</name>
    <dbReference type="NCBI Taxonomy" id="1188252"/>
    <lineage>
        <taxon>Bacteria</taxon>
        <taxon>Pseudomonadati</taxon>
        <taxon>Pseudomonadota</taxon>
        <taxon>Gammaproteobacteria</taxon>
        <taxon>Vibrionales</taxon>
        <taxon>Vibrionaceae</taxon>
        <taxon>Vibrio</taxon>
    </lineage>
</organism>
<evidence type="ECO:0000313" key="4">
    <source>
        <dbReference type="EMBL" id="OEF28108.1"/>
    </source>
</evidence>
<dbReference type="NCBIfam" id="TIGR01488">
    <property type="entry name" value="HAD-SF-IB"/>
    <property type="match status" value="1"/>
</dbReference>
<dbReference type="GO" id="GO:0046872">
    <property type="term" value="F:metal ion binding"/>
    <property type="evidence" value="ECO:0007669"/>
    <property type="project" value="UniProtKB-KW"/>
</dbReference>
<dbReference type="GO" id="GO:0016787">
    <property type="term" value="F:hydrolase activity"/>
    <property type="evidence" value="ECO:0007669"/>
    <property type="project" value="UniProtKB-KW"/>
</dbReference>
<comment type="caution">
    <text evidence="4">The sequence shown here is derived from an EMBL/GenBank/DDBJ whole genome shotgun (WGS) entry which is preliminary data.</text>
</comment>
<dbReference type="Gene3D" id="1.20.1440.100">
    <property type="entry name" value="SG protein - dephosphorylation function"/>
    <property type="match status" value="1"/>
</dbReference>
<name>A0A1E5E4R7_9VIBR</name>
<evidence type="ECO:0000313" key="5">
    <source>
        <dbReference type="Proteomes" id="UP000094070"/>
    </source>
</evidence>
<dbReference type="RefSeq" id="WP_017025436.1">
    <property type="nucleotide sequence ID" value="NZ_AJYK02000024.1"/>
</dbReference>